<organism evidence="3 4">
    <name type="scientific">Yoonia sediminilitoris</name>
    <dbReference type="NCBI Taxonomy" id="1286148"/>
    <lineage>
        <taxon>Bacteria</taxon>
        <taxon>Pseudomonadati</taxon>
        <taxon>Pseudomonadota</taxon>
        <taxon>Alphaproteobacteria</taxon>
        <taxon>Rhodobacterales</taxon>
        <taxon>Paracoccaceae</taxon>
        <taxon>Yoonia</taxon>
    </lineage>
</organism>
<gene>
    <name evidence="3" type="ORF">C8N45_11433</name>
</gene>
<dbReference type="Proteomes" id="UP000244523">
    <property type="component" value="Unassembled WGS sequence"/>
</dbReference>
<dbReference type="AlphaFoldDB" id="A0A2T6K931"/>
<dbReference type="RefSeq" id="WP_108387917.1">
    <property type="nucleotide sequence ID" value="NZ_QBUD01000014.1"/>
</dbReference>
<sequence length="313" mass="31913">MGCGYYRVLLLLCGTLLVSACGGGSGGGNVSGPVEVPPDATPQENGLPYGGAGWTFEDAEEADIIAVGADYESATGTQTQLGQLRFASGFFAADPTERDAVATLFGEEVIITGGEGTLANGQTVRITFDPQMAGEHAGFVHVLSYAALDSVQPADPVNGEAAYVFGFLTDPDIINERIAGSVTYSGDLSGIGAVSINGVQYGSPAGTELDGAIAINADFKANRVAGNVSANYDAGARTVAVDLSMDSTLFAGNTFAGTFDCSGSCTSDTDMDAAFYGPNGQEVAGVLAVDTTHDISGNRYDFEGVGSFVIVPQ</sequence>
<feature type="signal peptide" evidence="1">
    <location>
        <begin position="1"/>
        <end position="20"/>
    </location>
</feature>
<dbReference type="EMBL" id="QBUD01000014">
    <property type="protein sequence ID" value="PUB11261.1"/>
    <property type="molecule type" value="Genomic_DNA"/>
</dbReference>
<keyword evidence="4" id="KW-1185">Reference proteome</keyword>
<dbReference type="InterPro" id="IPR001677">
    <property type="entry name" value="TbpB_B_D"/>
</dbReference>
<accession>A0A2T6K931</accession>
<keyword evidence="1" id="KW-0732">Signal</keyword>
<comment type="caution">
    <text evidence="3">The sequence shown here is derived from an EMBL/GenBank/DDBJ whole genome shotgun (WGS) entry which is preliminary data.</text>
</comment>
<feature type="domain" description="Transferrin-binding protein B C-lobe/N-lobe beta-barrel" evidence="2">
    <location>
        <begin position="180"/>
        <end position="291"/>
    </location>
</feature>
<reference evidence="3 4" key="1">
    <citation type="submission" date="2018-04" db="EMBL/GenBank/DDBJ databases">
        <title>Genomic Encyclopedia of Archaeal and Bacterial Type Strains, Phase II (KMG-II): from individual species to whole genera.</title>
        <authorList>
            <person name="Goeker M."/>
        </authorList>
    </citation>
    <scope>NUCLEOTIDE SEQUENCE [LARGE SCALE GENOMIC DNA]</scope>
    <source>
        <strain evidence="3 4">DSM 29955</strain>
    </source>
</reference>
<evidence type="ECO:0000256" key="1">
    <source>
        <dbReference type="SAM" id="SignalP"/>
    </source>
</evidence>
<name>A0A2T6K931_9RHOB</name>
<feature type="chain" id="PRO_5015501530" description="Transferrin-binding protein B C-lobe/N-lobe beta-barrel domain-containing protein" evidence="1">
    <location>
        <begin position="21"/>
        <end position="313"/>
    </location>
</feature>
<evidence type="ECO:0000259" key="2">
    <source>
        <dbReference type="Pfam" id="PF01298"/>
    </source>
</evidence>
<dbReference type="OrthoDB" id="7651366at2"/>
<dbReference type="SUPFAM" id="SSF56925">
    <property type="entry name" value="OMPA-like"/>
    <property type="match status" value="1"/>
</dbReference>
<dbReference type="Gene3D" id="2.40.160.90">
    <property type="match status" value="1"/>
</dbReference>
<protein>
    <recommendedName>
        <fullName evidence="2">Transferrin-binding protein B C-lobe/N-lobe beta-barrel domain-containing protein</fullName>
    </recommendedName>
</protein>
<dbReference type="PROSITE" id="PS51257">
    <property type="entry name" value="PROKAR_LIPOPROTEIN"/>
    <property type="match status" value="1"/>
</dbReference>
<proteinExistence type="predicted"/>
<evidence type="ECO:0000313" key="4">
    <source>
        <dbReference type="Proteomes" id="UP000244523"/>
    </source>
</evidence>
<dbReference type="InterPro" id="IPR011250">
    <property type="entry name" value="OMP/PagP_B-barrel"/>
</dbReference>
<dbReference type="Pfam" id="PF01298">
    <property type="entry name" value="TbpB_B_D"/>
    <property type="match status" value="1"/>
</dbReference>
<evidence type="ECO:0000313" key="3">
    <source>
        <dbReference type="EMBL" id="PUB11261.1"/>
    </source>
</evidence>